<dbReference type="GO" id="GO:0070372">
    <property type="term" value="P:regulation of ERK1 and ERK2 cascade"/>
    <property type="evidence" value="ECO:0007669"/>
    <property type="project" value="TreeGrafter"/>
</dbReference>
<evidence type="ECO:0000256" key="2">
    <source>
        <dbReference type="SAM" id="MobiDB-lite"/>
    </source>
</evidence>
<organism evidence="4 5">
    <name type="scientific">Talaromyces rugulosus</name>
    <name type="common">Penicillium rugulosum</name>
    <dbReference type="NCBI Taxonomy" id="121627"/>
    <lineage>
        <taxon>Eukaryota</taxon>
        <taxon>Fungi</taxon>
        <taxon>Dikarya</taxon>
        <taxon>Ascomycota</taxon>
        <taxon>Pezizomycotina</taxon>
        <taxon>Eurotiomycetes</taxon>
        <taxon>Eurotiomycetidae</taxon>
        <taxon>Eurotiales</taxon>
        <taxon>Trichocomaceae</taxon>
        <taxon>Talaromyces</taxon>
        <taxon>Talaromyces sect. Islandici</taxon>
    </lineage>
</organism>
<dbReference type="SUPFAM" id="SSF52799">
    <property type="entry name" value="(Phosphotyrosine protein) phosphatases II"/>
    <property type="match status" value="1"/>
</dbReference>
<accession>A0A7H8R7F1</accession>
<dbReference type="GO" id="GO:1990444">
    <property type="term" value="F:F-box domain binding"/>
    <property type="evidence" value="ECO:0007669"/>
    <property type="project" value="TreeGrafter"/>
</dbReference>
<feature type="region of interest" description="Disordered" evidence="2">
    <location>
        <begin position="301"/>
        <end position="324"/>
    </location>
</feature>
<dbReference type="AlphaFoldDB" id="A0A7H8R7F1"/>
<dbReference type="Gene3D" id="3.90.190.10">
    <property type="entry name" value="Protein tyrosine phosphatase superfamily"/>
    <property type="match status" value="1"/>
</dbReference>
<comment type="similarity">
    <text evidence="1">Belongs to the protein-tyrosine phosphatase family. Non-receptor class subfamily.</text>
</comment>
<dbReference type="GO" id="GO:0005737">
    <property type="term" value="C:cytoplasm"/>
    <property type="evidence" value="ECO:0007669"/>
    <property type="project" value="TreeGrafter"/>
</dbReference>
<dbReference type="Pfam" id="PF00782">
    <property type="entry name" value="DSPc"/>
    <property type="match status" value="1"/>
</dbReference>
<gene>
    <name evidence="4" type="ORF">TRUGW13939_09459</name>
</gene>
<evidence type="ECO:0000313" key="5">
    <source>
        <dbReference type="Proteomes" id="UP000509510"/>
    </source>
</evidence>
<dbReference type="PROSITE" id="PS50056">
    <property type="entry name" value="TYR_PHOSPHATASE_2"/>
    <property type="match status" value="1"/>
</dbReference>
<dbReference type="EMBL" id="CP055902">
    <property type="protein sequence ID" value="QKX62300.1"/>
    <property type="molecule type" value="Genomic_DNA"/>
</dbReference>
<dbReference type="GO" id="GO:0005654">
    <property type="term" value="C:nucleoplasm"/>
    <property type="evidence" value="ECO:0007669"/>
    <property type="project" value="TreeGrafter"/>
</dbReference>
<evidence type="ECO:0000259" key="3">
    <source>
        <dbReference type="PROSITE" id="PS50056"/>
    </source>
</evidence>
<protein>
    <recommendedName>
        <fullName evidence="3">Tyrosine specific protein phosphatases domain-containing protein</fullName>
    </recommendedName>
</protein>
<dbReference type="RefSeq" id="XP_035348474.1">
    <property type="nucleotide sequence ID" value="XM_035492581.1"/>
</dbReference>
<dbReference type="GO" id="GO:0062026">
    <property type="term" value="P:negative regulation of SCF-dependent proteasomal ubiquitin-dependent catabolic process"/>
    <property type="evidence" value="ECO:0007669"/>
    <property type="project" value="TreeGrafter"/>
</dbReference>
<dbReference type="SMART" id="SM00195">
    <property type="entry name" value="DSPc"/>
    <property type="match status" value="1"/>
</dbReference>
<proteinExistence type="inferred from homology"/>
<dbReference type="InterPro" id="IPR052449">
    <property type="entry name" value="STYX-Interacting_Phosphatase"/>
</dbReference>
<dbReference type="InterPro" id="IPR029021">
    <property type="entry name" value="Prot-tyrosine_phosphatase-like"/>
</dbReference>
<evidence type="ECO:0000313" key="4">
    <source>
        <dbReference type="EMBL" id="QKX62300.1"/>
    </source>
</evidence>
<reference evidence="5" key="1">
    <citation type="submission" date="2020-06" db="EMBL/GenBank/DDBJ databases">
        <title>A chromosome-scale genome assembly of Talaromyces rugulosus W13939.</title>
        <authorList>
            <person name="Wang B."/>
            <person name="Guo L."/>
            <person name="Ye K."/>
            <person name="Wang L."/>
        </authorList>
    </citation>
    <scope>NUCLEOTIDE SEQUENCE [LARGE SCALE GENOMIC DNA]</scope>
    <source>
        <strain evidence="5">W13939</strain>
    </source>
</reference>
<feature type="domain" description="Tyrosine specific protein phosphatases" evidence="3">
    <location>
        <begin position="158"/>
        <end position="223"/>
    </location>
</feature>
<dbReference type="CDD" id="cd14498">
    <property type="entry name" value="DSP"/>
    <property type="match status" value="1"/>
</dbReference>
<dbReference type="Proteomes" id="UP000509510">
    <property type="component" value="Chromosome V"/>
</dbReference>
<dbReference type="GeneID" id="55996942"/>
<dbReference type="GO" id="GO:0140096">
    <property type="term" value="F:catalytic activity, acting on a protein"/>
    <property type="evidence" value="ECO:0007669"/>
    <property type="project" value="UniProtKB-ARBA"/>
</dbReference>
<dbReference type="InterPro" id="IPR020422">
    <property type="entry name" value="TYR_PHOSPHATASE_DUAL_dom"/>
</dbReference>
<evidence type="ECO:0000256" key="1">
    <source>
        <dbReference type="ARBA" id="ARBA00009649"/>
    </source>
</evidence>
<sequence>MASNHLVDSAYAPAHTYHTSIPQGSHTLMVPPASLGDRQAKAFSLTPPTDHEFEVGEFVSPGFFTQVDPACFSHQSLGGTWVYAMRREAQQILSFLYLGPSVACKDKEFLKREGITLLLSIRDKRSVLARLMSGAKVAEDLGIQSDSIDVDGDWDLIAHLPRAIRRINEHLVSGASAQPGLPPKVIVFCEAGNEKSATVAMAYLMVMFNLDMANAMWSVQHRRFCINVDEAVQTMLLSFGAILDAKRQVTKARREEKNNAGPDTARLLPEDQAARIKQKRSFADRDDVSGVDANGDMVMGSDTATENNLGHVKQKPAPFIDRMN</sequence>
<dbReference type="KEGG" id="trg:TRUGW13939_09459"/>
<dbReference type="PANTHER" id="PTHR46588">
    <property type="entry name" value="SERINE/THREONINE/TYROSINE-INTERACTING PROTEIN"/>
    <property type="match status" value="1"/>
</dbReference>
<dbReference type="InterPro" id="IPR000387">
    <property type="entry name" value="Tyr_Pase_dom"/>
</dbReference>
<dbReference type="OrthoDB" id="10252009at2759"/>
<keyword evidence="5" id="KW-1185">Reference proteome</keyword>
<name>A0A7H8R7F1_TALRU</name>
<dbReference type="PANTHER" id="PTHR46588:SF1">
    <property type="entry name" value="SERINE_THREONINE_TYROSINE-INTERACTING PROTEIN"/>
    <property type="match status" value="1"/>
</dbReference>
<dbReference type="InterPro" id="IPR000340">
    <property type="entry name" value="Dual-sp_phosphatase_cat-dom"/>
</dbReference>